<dbReference type="InterPro" id="IPR036900">
    <property type="entry name" value="A-D-PHexomutase_C_sf"/>
</dbReference>
<keyword evidence="6 12" id="KW-0413">Isomerase</keyword>
<evidence type="ECO:0000259" key="9">
    <source>
        <dbReference type="Pfam" id="PF02878"/>
    </source>
</evidence>
<accession>A0A7V8V626</accession>
<dbReference type="Pfam" id="PF02878">
    <property type="entry name" value="PGM_PMM_I"/>
    <property type="match status" value="1"/>
</dbReference>
<evidence type="ECO:0000313" key="12">
    <source>
        <dbReference type="EMBL" id="MBA2115639.1"/>
    </source>
</evidence>
<dbReference type="SUPFAM" id="SSF53738">
    <property type="entry name" value="Phosphoglucomutase, first 3 domains"/>
    <property type="match status" value="3"/>
</dbReference>
<evidence type="ECO:0000256" key="7">
    <source>
        <dbReference type="RuleBase" id="RU004326"/>
    </source>
</evidence>
<dbReference type="GO" id="GO:0000287">
    <property type="term" value="F:magnesium ion binding"/>
    <property type="evidence" value="ECO:0007669"/>
    <property type="project" value="InterPro"/>
</dbReference>
<dbReference type="Pfam" id="PF00408">
    <property type="entry name" value="PGM_PMM_IV"/>
    <property type="match status" value="1"/>
</dbReference>
<dbReference type="GO" id="GO:0004615">
    <property type="term" value="F:phosphomannomutase activity"/>
    <property type="evidence" value="ECO:0007669"/>
    <property type="project" value="TreeGrafter"/>
</dbReference>
<gene>
    <name evidence="12" type="primary">glmM</name>
    <name evidence="12" type="ORF">HOV93_28230</name>
</gene>
<dbReference type="RefSeq" id="WP_315853408.1">
    <property type="nucleotide sequence ID" value="NZ_JABRWO010000007.1"/>
</dbReference>
<feature type="domain" description="Alpha-D-phosphohexomutase C-terminal" evidence="8">
    <location>
        <begin position="398"/>
        <end position="440"/>
    </location>
</feature>
<dbReference type="GO" id="GO:0006048">
    <property type="term" value="P:UDP-N-acetylglucosamine biosynthetic process"/>
    <property type="evidence" value="ECO:0007669"/>
    <property type="project" value="TreeGrafter"/>
</dbReference>
<dbReference type="GO" id="GO:0009252">
    <property type="term" value="P:peptidoglycan biosynthetic process"/>
    <property type="evidence" value="ECO:0007669"/>
    <property type="project" value="TreeGrafter"/>
</dbReference>
<dbReference type="Gene3D" id="3.40.120.10">
    <property type="entry name" value="Alpha-D-Glucose-1,6-Bisphosphate, subunit A, domain 3"/>
    <property type="match status" value="3"/>
</dbReference>
<dbReference type="InterPro" id="IPR016066">
    <property type="entry name" value="A-D-PHexomutase_CS"/>
</dbReference>
<keyword evidence="5 7" id="KW-0460">Magnesium</keyword>
<dbReference type="InterPro" id="IPR005846">
    <property type="entry name" value="A-D-PHexomutase_a/b/a-III"/>
</dbReference>
<evidence type="ECO:0000256" key="1">
    <source>
        <dbReference type="ARBA" id="ARBA00001946"/>
    </source>
</evidence>
<dbReference type="Proteomes" id="UP000551616">
    <property type="component" value="Unassembled WGS sequence"/>
</dbReference>
<comment type="similarity">
    <text evidence="2 7">Belongs to the phosphohexose mutase family.</text>
</comment>
<evidence type="ECO:0000259" key="11">
    <source>
        <dbReference type="Pfam" id="PF02880"/>
    </source>
</evidence>
<keyword evidence="13" id="KW-1185">Reference proteome</keyword>
<dbReference type="AlphaFoldDB" id="A0A7V8V626"/>
<dbReference type="InterPro" id="IPR005843">
    <property type="entry name" value="A-D-PHexomutase_C"/>
</dbReference>
<evidence type="ECO:0000256" key="4">
    <source>
        <dbReference type="ARBA" id="ARBA00022723"/>
    </source>
</evidence>
<proteinExistence type="inferred from homology"/>
<keyword evidence="4 7" id="KW-0479">Metal-binding</keyword>
<dbReference type="GO" id="GO:0008966">
    <property type="term" value="F:phosphoglucosamine mutase activity"/>
    <property type="evidence" value="ECO:0007669"/>
    <property type="project" value="UniProtKB-EC"/>
</dbReference>
<dbReference type="InterPro" id="IPR005844">
    <property type="entry name" value="A-D-PHexomutase_a/b/a-I"/>
</dbReference>
<feature type="domain" description="Alpha-D-phosphohexomutase alpha/beta/alpha" evidence="10">
    <location>
        <begin position="154"/>
        <end position="253"/>
    </location>
</feature>
<dbReference type="SUPFAM" id="SSF55957">
    <property type="entry name" value="Phosphoglucomutase, C-terminal domain"/>
    <property type="match status" value="1"/>
</dbReference>
<evidence type="ECO:0000259" key="8">
    <source>
        <dbReference type="Pfam" id="PF00408"/>
    </source>
</evidence>
<evidence type="ECO:0000256" key="3">
    <source>
        <dbReference type="ARBA" id="ARBA00022553"/>
    </source>
</evidence>
<dbReference type="EMBL" id="JABRWO010000007">
    <property type="protein sequence ID" value="MBA2115639.1"/>
    <property type="molecule type" value="Genomic_DNA"/>
</dbReference>
<dbReference type="InterPro" id="IPR050060">
    <property type="entry name" value="Phosphoglucosamine_mutase"/>
</dbReference>
<dbReference type="GO" id="GO:0005829">
    <property type="term" value="C:cytosol"/>
    <property type="evidence" value="ECO:0007669"/>
    <property type="project" value="TreeGrafter"/>
</dbReference>
<keyword evidence="3" id="KW-0597">Phosphoprotein</keyword>
<dbReference type="NCBIfam" id="TIGR03990">
    <property type="entry name" value="Arch_GlmM"/>
    <property type="match status" value="1"/>
</dbReference>
<sequence>MMQEPIISVSGLRGILGLSLSPEIISRYISAFVEQLPEGNVLLSRDGRPSGGAMGDIIKGTINLLGRDVIDVGIAATPTVGILVRENRCTGGIQISASHNPPEYNGLKLMGADGRVISAEKGAHVKAAYKGQPVTWAPWDEIGITSSCPDTTTPHIEKVLNTISAEPIQKKKFKVLLDCNGGSGSIVGVKLLKQLGCEVEVIGGDPNGVFLHPAEPTEANLKSISDLVSQGKYDVAFCQDPDADRLAVIDEKGRYIGEEYTLALCLQNVLAHRKGAVVINGATSRMNEDVAASFKCKLFRSAVGEANVTQEMMVRDAVFGGEGNGGPIDPQVGYIRDSFVGMANILELMAKKKKPISKLADALPRYEIVKHKVEMDPQELPGGFDRLKHQYTDAQLDEGDGLRFMWKDRWLIARASNTEPIIRVIAESKSHAQSEDMCEAATRTLRGI</sequence>
<protein>
    <submittedName>
        <fullName evidence="12">Phosphoglucosamine mutase</fullName>
        <ecNumber evidence="12">5.4.2.10</ecNumber>
    </submittedName>
</protein>
<dbReference type="Gene3D" id="3.30.310.50">
    <property type="entry name" value="Alpha-D-phosphohexomutase, C-terminal domain"/>
    <property type="match status" value="1"/>
</dbReference>
<evidence type="ECO:0000256" key="6">
    <source>
        <dbReference type="ARBA" id="ARBA00023235"/>
    </source>
</evidence>
<dbReference type="EC" id="5.4.2.10" evidence="12"/>
<dbReference type="InterPro" id="IPR016055">
    <property type="entry name" value="A-D-PHexomutase_a/b/a-I/II/III"/>
</dbReference>
<dbReference type="Pfam" id="PF02879">
    <property type="entry name" value="PGM_PMM_II"/>
    <property type="match status" value="1"/>
</dbReference>
<dbReference type="PANTHER" id="PTHR42946">
    <property type="entry name" value="PHOSPHOHEXOSE MUTASE"/>
    <property type="match status" value="1"/>
</dbReference>
<reference evidence="12 13" key="1">
    <citation type="submission" date="2020-05" db="EMBL/GenBank/DDBJ databases">
        <title>Bremerella alba sp. nov., a novel planctomycete isolated from the surface of the macroalga Fucus spiralis.</title>
        <authorList>
            <person name="Godinho O."/>
            <person name="Botelho R."/>
            <person name="Albuquerque L."/>
            <person name="Wiegand S."/>
            <person name="Da Costa M.S."/>
            <person name="Lobo-Da-Cunha A."/>
            <person name="Jogler C."/>
            <person name="Lage O.M."/>
        </authorList>
    </citation>
    <scope>NUCLEOTIDE SEQUENCE [LARGE SCALE GENOMIC DNA]</scope>
    <source>
        <strain evidence="12 13">FF15</strain>
    </source>
</reference>
<evidence type="ECO:0000256" key="2">
    <source>
        <dbReference type="ARBA" id="ARBA00010231"/>
    </source>
</evidence>
<evidence type="ECO:0000256" key="5">
    <source>
        <dbReference type="ARBA" id="ARBA00022842"/>
    </source>
</evidence>
<comment type="caution">
    <text evidence="12">The sequence shown here is derived from an EMBL/GenBank/DDBJ whole genome shotgun (WGS) entry which is preliminary data.</text>
</comment>
<name>A0A7V8V626_9BACT</name>
<dbReference type="Pfam" id="PF02880">
    <property type="entry name" value="PGM_PMM_III"/>
    <property type="match status" value="1"/>
</dbReference>
<dbReference type="PANTHER" id="PTHR42946:SF1">
    <property type="entry name" value="PHOSPHOGLUCOMUTASE (ALPHA-D-GLUCOSE-1,6-BISPHOSPHATE-DEPENDENT)"/>
    <property type="match status" value="1"/>
</dbReference>
<dbReference type="GO" id="GO:0005975">
    <property type="term" value="P:carbohydrate metabolic process"/>
    <property type="evidence" value="ECO:0007669"/>
    <property type="project" value="InterPro"/>
</dbReference>
<dbReference type="InterPro" id="IPR024086">
    <property type="entry name" value="GlmM_arc-type"/>
</dbReference>
<feature type="domain" description="Alpha-D-phosphohexomutase alpha/beta/alpha" evidence="11">
    <location>
        <begin position="260"/>
        <end position="365"/>
    </location>
</feature>
<feature type="domain" description="Alpha-D-phosphohexomutase alpha/beta/alpha" evidence="9">
    <location>
        <begin position="10"/>
        <end position="130"/>
    </location>
</feature>
<dbReference type="InterPro" id="IPR005845">
    <property type="entry name" value="A-D-PHexomutase_a/b/a-II"/>
</dbReference>
<dbReference type="PRINTS" id="PR00509">
    <property type="entry name" value="PGMPMM"/>
</dbReference>
<evidence type="ECO:0000259" key="10">
    <source>
        <dbReference type="Pfam" id="PF02879"/>
    </source>
</evidence>
<dbReference type="PROSITE" id="PS00710">
    <property type="entry name" value="PGM_PMM"/>
    <property type="match status" value="1"/>
</dbReference>
<organism evidence="12 13">
    <name type="scientific">Bremerella alba</name>
    <dbReference type="NCBI Taxonomy" id="980252"/>
    <lineage>
        <taxon>Bacteria</taxon>
        <taxon>Pseudomonadati</taxon>
        <taxon>Planctomycetota</taxon>
        <taxon>Planctomycetia</taxon>
        <taxon>Pirellulales</taxon>
        <taxon>Pirellulaceae</taxon>
        <taxon>Bremerella</taxon>
    </lineage>
</organism>
<dbReference type="InterPro" id="IPR005841">
    <property type="entry name" value="Alpha-D-phosphohexomutase_SF"/>
</dbReference>
<comment type="cofactor">
    <cofactor evidence="1">
        <name>Mg(2+)</name>
        <dbReference type="ChEBI" id="CHEBI:18420"/>
    </cofactor>
</comment>
<evidence type="ECO:0000313" key="13">
    <source>
        <dbReference type="Proteomes" id="UP000551616"/>
    </source>
</evidence>